<keyword evidence="3" id="KW-1185">Reference proteome</keyword>
<accession>A0A096B9Y4</accession>
<dbReference type="EMBL" id="ADLO01000054">
    <property type="protein sequence ID" value="KGF55821.1"/>
    <property type="molecule type" value="Genomic_DNA"/>
</dbReference>
<protein>
    <recommendedName>
        <fullName evidence="4">SnoaL-like domain-containing protein</fullName>
    </recommendedName>
</protein>
<dbReference type="InterPro" id="IPR032710">
    <property type="entry name" value="NTF2-like_dom_sf"/>
</dbReference>
<dbReference type="AlphaFoldDB" id="A0A096B9Y4"/>
<dbReference type="Gene3D" id="3.10.450.50">
    <property type="match status" value="1"/>
</dbReference>
<dbReference type="Proteomes" id="UP000029585">
    <property type="component" value="Unassembled WGS sequence"/>
</dbReference>
<sequence length="133" mass="15664">MSREDAALWERLSRFWADVARQDAAALREWFAPEAEVYWHCTDERFTAEEYIRANCEYPGDWEGAVERAEWTEDGCVSVTAVWPKDRSARFHAVSFFRFAEDRITRLDEYWADDGPPPQWRKEKHIGSSIGRS</sequence>
<evidence type="ECO:0000313" key="2">
    <source>
        <dbReference type="EMBL" id="KGF55821.1"/>
    </source>
</evidence>
<evidence type="ECO:0000313" key="3">
    <source>
        <dbReference type="Proteomes" id="UP000029585"/>
    </source>
</evidence>
<dbReference type="SUPFAM" id="SSF54427">
    <property type="entry name" value="NTF2-like"/>
    <property type="match status" value="1"/>
</dbReference>
<comment type="caution">
    <text evidence="2">The sequence shown here is derived from an EMBL/GenBank/DDBJ whole genome shotgun (WGS) entry which is preliminary data.</text>
</comment>
<dbReference type="eggNOG" id="ENOG5032TGG">
    <property type="taxonomic scope" value="Bacteria"/>
</dbReference>
<dbReference type="HOGENOM" id="CLU_136060_1_0_9"/>
<feature type="region of interest" description="Disordered" evidence="1">
    <location>
        <begin position="113"/>
        <end position="133"/>
    </location>
</feature>
<evidence type="ECO:0008006" key="4">
    <source>
        <dbReference type="Google" id="ProtNLM"/>
    </source>
</evidence>
<proteinExistence type="predicted"/>
<dbReference type="RefSeq" id="WP_021632533.1">
    <property type="nucleotide sequence ID" value="NZ_KN174162.1"/>
</dbReference>
<gene>
    <name evidence="2" type="ORF">HMPREF9460_01655</name>
</gene>
<evidence type="ECO:0000256" key="1">
    <source>
        <dbReference type="SAM" id="MobiDB-lite"/>
    </source>
</evidence>
<dbReference type="PATRIC" id="fig|742738.3.peg.1703"/>
<reference evidence="2 3" key="1">
    <citation type="submission" date="2011-08" db="EMBL/GenBank/DDBJ databases">
        <title>The Genome Sequence of Clostridium orbiscindens 1_3_50AFAA.</title>
        <authorList>
            <consortium name="The Broad Institute Genome Sequencing Platform"/>
            <person name="Earl A."/>
            <person name="Ward D."/>
            <person name="Feldgarden M."/>
            <person name="Gevers D."/>
            <person name="Daigneault M."/>
            <person name="Strauss J."/>
            <person name="Allen-Vercoe E."/>
            <person name="Young S.K."/>
            <person name="Zeng Q."/>
            <person name="Gargeya S."/>
            <person name="Fitzgerald M."/>
            <person name="Haas B."/>
            <person name="Abouelleil A."/>
            <person name="Alvarado L."/>
            <person name="Arachchi H.M."/>
            <person name="Berlin A."/>
            <person name="Brown A."/>
            <person name="Chapman S.B."/>
            <person name="Chen Z."/>
            <person name="Dunbar C."/>
            <person name="Freedman E."/>
            <person name="Gearin G."/>
            <person name="Gellesch M."/>
            <person name="Goldberg J."/>
            <person name="Griggs A."/>
            <person name="Gujja S."/>
            <person name="Heiman D."/>
            <person name="Howarth C."/>
            <person name="Larson L."/>
            <person name="Lui A."/>
            <person name="MacDonald P.J.P."/>
            <person name="Montmayeur A."/>
            <person name="Murphy C."/>
            <person name="Neiman D."/>
            <person name="Pearson M."/>
            <person name="Priest M."/>
            <person name="Roberts A."/>
            <person name="Saif S."/>
            <person name="Shea T."/>
            <person name="Shenoy N."/>
            <person name="Sisk P."/>
            <person name="Stolte C."/>
            <person name="Sykes S."/>
            <person name="Wortman J."/>
            <person name="Nusbaum C."/>
            <person name="Birren B."/>
        </authorList>
    </citation>
    <scope>NUCLEOTIDE SEQUENCE [LARGE SCALE GENOMIC DNA]</scope>
    <source>
        <strain evidence="2 3">1_3_50AFAA</strain>
    </source>
</reference>
<name>A0A096B9Y4_FLAPL</name>
<organism evidence="2 3">
    <name type="scientific">Flavonifractor plautii 1_3_50AFAA</name>
    <dbReference type="NCBI Taxonomy" id="742738"/>
    <lineage>
        <taxon>Bacteria</taxon>
        <taxon>Bacillati</taxon>
        <taxon>Bacillota</taxon>
        <taxon>Clostridia</taxon>
        <taxon>Eubacteriales</taxon>
        <taxon>Oscillospiraceae</taxon>
        <taxon>Flavonifractor</taxon>
    </lineage>
</organism>